<keyword evidence="1" id="KW-0732">Signal</keyword>
<name>A0AAV3NK56_LITER</name>
<dbReference type="PANTHER" id="PTHR31676">
    <property type="entry name" value="T31J12.3 PROTEIN-RELATED"/>
    <property type="match status" value="1"/>
</dbReference>
<evidence type="ECO:0000313" key="2">
    <source>
        <dbReference type="EMBL" id="GAA0138861.1"/>
    </source>
</evidence>
<comment type="caution">
    <text evidence="2">The sequence shown here is derived from an EMBL/GenBank/DDBJ whole genome shotgun (WGS) entry which is preliminary data.</text>
</comment>
<dbReference type="InterPro" id="IPR007493">
    <property type="entry name" value="DUF538"/>
</dbReference>
<dbReference type="Gene3D" id="2.30.240.10">
    <property type="entry name" value="At5g01610-like"/>
    <property type="match status" value="1"/>
</dbReference>
<protein>
    <recommendedName>
        <fullName evidence="4">Transmembrane protein</fullName>
    </recommendedName>
</protein>
<organism evidence="2 3">
    <name type="scientific">Lithospermum erythrorhizon</name>
    <name type="common">Purple gromwell</name>
    <name type="synonym">Lithospermum officinale var. erythrorhizon</name>
    <dbReference type="NCBI Taxonomy" id="34254"/>
    <lineage>
        <taxon>Eukaryota</taxon>
        <taxon>Viridiplantae</taxon>
        <taxon>Streptophyta</taxon>
        <taxon>Embryophyta</taxon>
        <taxon>Tracheophyta</taxon>
        <taxon>Spermatophyta</taxon>
        <taxon>Magnoliopsida</taxon>
        <taxon>eudicotyledons</taxon>
        <taxon>Gunneridae</taxon>
        <taxon>Pentapetalae</taxon>
        <taxon>asterids</taxon>
        <taxon>lamiids</taxon>
        <taxon>Boraginales</taxon>
        <taxon>Boraginaceae</taxon>
        <taxon>Boraginoideae</taxon>
        <taxon>Lithospermeae</taxon>
        <taxon>Lithospermum</taxon>
    </lineage>
</organism>
<dbReference type="SUPFAM" id="SSF141562">
    <property type="entry name" value="At5g01610-like"/>
    <property type="match status" value="1"/>
</dbReference>
<sequence>MSSNHLKILKFSLIIMIIMNQTTSEPDQTIYTLLSTHNLPTGIFPKGITNYTLTPTPTPTPTATPVPYHFEFHLSSSSCHSKFETSLRYDSKVSGVIKVGKIEDLKGMAAQELFLWLPVEEIKVDVPSSGLIYFDVGVVNKQFLASYFEDPVECVVSSGGEEERQLVDVALLRRQSRVIRRGVLVPFLAVRRASWSHPISFLYIWSSIYNLFSCKTGLDNGNSLRLL</sequence>
<dbReference type="PANTHER" id="PTHR31676:SF197">
    <property type="entry name" value="DUF538 DOMAIN-CONTAINING PROTEIN"/>
    <property type="match status" value="1"/>
</dbReference>
<accession>A0AAV3NK56</accession>
<dbReference type="AlphaFoldDB" id="A0AAV3NK56"/>
<dbReference type="Pfam" id="PF04398">
    <property type="entry name" value="DUF538"/>
    <property type="match status" value="1"/>
</dbReference>
<keyword evidence="3" id="KW-1185">Reference proteome</keyword>
<gene>
    <name evidence="2" type="ORF">LIER_00523</name>
</gene>
<evidence type="ECO:0000256" key="1">
    <source>
        <dbReference type="SAM" id="SignalP"/>
    </source>
</evidence>
<dbReference type="EMBL" id="BAABME010000040">
    <property type="protein sequence ID" value="GAA0138861.1"/>
    <property type="molecule type" value="Genomic_DNA"/>
</dbReference>
<feature type="chain" id="PRO_5043629487" description="Transmembrane protein" evidence="1">
    <location>
        <begin position="25"/>
        <end position="227"/>
    </location>
</feature>
<evidence type="ECO:0008006" key="4">
    <source>
        <dbReference type="Google" id="ProtNLM"/>
    </source>
</evidence>
<reference evidence="2 3" key="1">
    <citation type="submission" date="2024-01" db="EMBL/GenBank/DDBJ databases">
        <title>The complete chloroplast genome sequence of Lithospermum erythrorhizon: insights into the phylogenetic relationship among Boraginaceae species and the maternal lineages of purple gromwells.</title>
        <authorList>
            <person name="Okada T."/>
            <person name="Watanabe K."/>
        </authorList>
    </citation>
    <scope>NUCLEOTIDE SEQUENCE [LARGE SCALE GENOMIC DNA]</scope>
</reference>
<dbReference type="Proteomes" id="UP001454036">
    <property type="component" value="Unassembled WGS sequence"/>
</dbReference>
<dbReference type="InterPro" id="IPR036758">
    <property type="entry name" value="At5g01610-like"/>
</dbReference>
<evidence type="ECO:0000313" key="3">
    <source>
        <dbReference type="Proteomes" id="UP001454036"/>
    </source>
</evidence>
<feature type="signal peptide" evidence="1">
    <location>
        <begin position="1"/>
        <end position="24"/>
    </location>
</feature>
<proteinExistence type="predicted"/>